<dbReference type="OMA" id="SVEYNSQ"/>
<feature type="compositionally biased region" description="Low complexity" evidence="13">
    <location>
        <begin position="59"/>
        <end position="68"/>
    </location>
</feature>
<evidence type="ECO:0000256" key="5">
    <source>
        <dbReference type="ARBA" id="ARBA00022692"/>
    </source>
</evidence>
<feature type="binding site" description="axial binding residue" evidence="12">
    <location>
        <position position="441"/>
    </location>
    <ligand>
        <name>heme</name>
        <dbReference type="ChEBI" id="CHEBI:30413"/>
    </ligand>
    <ligandPart>
        <name>Fe</name>
        <dbReference type="ChEBI" id="CHEBI:18248"/>
    </ligandPart>
</feature>
<evidence type="ECO:0000256" key="13">
    <source>
        <dbReference type="SAM" id="MobiDB-lite"/>
    </source>
</evidence>
<keyword evidence="14" id="KW-0732">Signal</keyword>
<evidence type="ECO:0000256" key="3">
    <source>
        <dbReference type="ARBA" id="ARBA00010617"/>
    </source>
</evidence>
<dbReference type="Proteomes" id="UP000298652">
    <property type="component" value="Chromosome 9"/>
</dbReference>
<keyword evidence="8" id="KW-0560">Oxidoreductase</keyword>
<name>A0A4U6T354_SETVI</name>
<evidence type="ECO:0000256" key="10">
    <source>
        <dbReference type="ARBA" id="ARBA00023033"/>
    </source>
</evidence>
<feature type="compositionally biased region" description="Low complexity" evidence="13">
    <location>
        <begin position="134"/>
        <end position="148"/>
    </location>
</feature>
<keyword evidence="5" id="KW-0812">Transmembrane</keyword>
<feature type="compositionally biased region" description="Basic residues" evidence="13">
    <location>
        <begin position="102"/>
        <end position="115"/>
    </location>
</feature>
<reference evidence="15" key="1">
    <citation type="submission" date="2019-03" db="EMBL/GenBank/DDBJ databases">
        <title>WGS assembly of Setaria viridis.</title>
        <authorList>
            <person name="Huang P."/>
            <person name="Jenkins J."/>
            <person name="Grimwood J."/>
            <person name="Barry K."/>
            <person name="Healey A."/>
            <person name="Mamidi S."/>
            <person name="Sreedasyam A."/>
            <person name="Shu S."/>
            <person name="Feldman M."/>
            <person name="Wu J."/>
            <person name="Yu Y."/>
            <person name="Chen C."/>
            <person name="Johnson J."/>
            <person name="Rokhsar D."/>
            <person name="Baxter I."/>
            <person name="Schmutz J."/>
            <person name="Brutnell T."/>
            <person name="Kellogg E."/>
        </authorList>
    </citation>
    <scope>NUCLEOTIDE SEQUENCE [LARGE SCALE GENOMIC DNA]</scope>
</reference>
<comment type="similarity">
    <text evidence="3">Belongs to the cytochrome P450 family.</text>
</comment>
<dbReference type="InterPro" id="IPR052306">
    <property type="entry name" value="CYP450_71D"/>
</dbReference>
<evidence type="ECO:0000256" key="9">
    <source>
        <dbReference type="ARBA" id="ARBA00023004"/>
    </source>
</evidence>
<evidence type="ECO:0000256" key="4">
    <source>
        <dbReference type="ARBA" id="ARBA00022617"/>
    </source>
</evidence>
<protein>
    <submittedName>
        <fullName evidence="15">Uncharacterized protein</fullName>
    </submittedName>
</protein>
<keyword evidence="16" id="KW-1185">Reference proteome</keyword>
<dbReference type="Gramene" id="TKV95481">
    <property type="protein sequence ID" value="TKV95481"/>
    <property type="gene ID" value="SEVIR_9G366000v2"/>
</dbReference>
<comment type="subcellular location">
    <subcellularLocation>
        <location evidence="2">Membrane</location>
        <topology evidence="2">Single-pass membrane protein</topology>
    </subcellularLocation>
</comment>
<evidence type="ECO:0000256" key="11">
    <source>
        <dbReference type="ARBA" id="ARBA00023136"/>
    </source>
</evidence>
<keyword evidence="7" id="KW-1133">Transmembrane helix</keyword>
<dbReference type="PANTHER" id="PTHR47953">
    <property type="entry name" value="OS08G0105600 PROTEIN"/>
    <property type="match status" value="1"/>
</dbReference>
<dbReference type="SUPFAM" id="SSF48264">
    <property type="entry name" value="Cytochrome P450"/>
    <property type="match status" value="1"/>
</dbReference>
<comment type="cofactor">
    <cofactor evidence="1 12">
        <name>heme</name>
        <dbReference type="ChEBI" id="CHEBI:30413"/>
    </cofactor>
</comment>
<evidence type="ECO:0000256" key="6">
    <source>
        <dbReference type="ARBA" id="ARBA00022723"/>
    </source>
</evidence>
<feature type="signal peptide" evidence="14">
    <location>
        <begin position="1"/>
        <end position="29"/>
    </location>
</feature>
<feature type="region of interest" description="Disordered" evidence="13">
    <location>
        <begin position="31"/>
        <end position="148"/>
    </location>
</feature>
<keyword evidence="11" id="KW-0472">Membrane</keyword>
<dbReference type="InterPro" id="IPR002401">
    <property type="entry name" value="Cyt_P450_E_grp-I"/>
</dbReference>
<organism evidence="15 16">
    <name type="scientific">Setaria viridis</name>
    <name type="common">Green bristlegrass</name>
    <name type="synonym">Setaria italica subsp. viridis</name>
    <dbReference type="NCBI Taxonomy" id="4556"/>
    <lineage>
        <taxon>Eukaryota</taxon>
        <taxon>Viridiplantae</taxon>
        <taxon>Streptophyta</taxon>
        <taxon>Embryophyta</taxon>
        <taxon>Tracheophyta</taxon>
        <taxon>Spermatophyta</taxon>
        <taxon>Magnoliopsida</taxon>
        <taxon>Liliopsida</taxon>
        <taxon>Poales</taxon>
        <taxon>Poaceae</taxon>
        <taxon>PACMAD clade</taxon>
        <taxon>Panicoideae</taxon>
        <taxon>Panicodae</taxon>
        <taxon>Paniceae</taxon>
        <taxon>Cenchrinae</taxon>
        <taxon>Setaria</taxon>
    </lineage>
</organism>
<proteinExistence type="inferred from homology"/>
<evidence type="ECO:0000256" key="7">
    <source>
        <dbReference type="ARBA" id="ARBA00022989"/>
    </source>
</evidence>
<sequence>MDELSFGSCLSLATVLLPLLLLVVSRALAAMEAPRHRQPPPPRWRGPTAPRAAPPGAPARPADAAPARRGARRRRLLPGGGRGGDEGERPRLRQPAAGRDGGRRRLRRQGPHLRALRGVLAADAQGLRARASQRGAGAPHGAHPAGRGVAPHRAVSLAAAATPARAVVDLSQGLTALTNNVIARAAFGGECRQQEAYLREIEVVATLAERFSLPDLFPSSRLARWLSAAARDLRRSHARVERIIAGIVHEHMARRSASPLGGAGVENEDLLDVLLRLQEQGSLTLPLTTEIIGAVISDIFGAATDTTATTLEWAMAELIRNPQAMSRATSEIRQKLGQGRVTITNADLGDLHYLRMVIKETLRLHPAAPLILRATQENCQIMGYNIPKGSSVSINTFAVARDPRYWDDAEEFRPERFENSTLDYKWTDFEFIPFGAGRRQCPEALFATMIIELALASLLYHFAWALPDGADPKVLDMNEVSESQCAEGPISVCSQSCIWVTDYDTHVEETLSCRLNFFF</sequence>
<dbReference type="Gene3D" id="1.10.630.10">
    <property type="entry name" value="Cytochrome P450"/>
    <property type="match status" value="1"/>
</dbReference>
<dbReference type="AlphaFoldDB" id="A0A4U6T354"/>
<dbReference type="PRINTS" id="PR00463">
    <property type="entry name" value="EP450I"/>
</dbReference>
<dbReference type="InterPro" id="IPR001128">
    <property type="entry name" value="Cyt_P450"/>
</dbReference>
<evidence type="ECO:0000313" key="15">
    <source>
        <dbReference type="EMBL" id="TKV95481.1"/>
    </source>
</evidence>
<keyword evidence="9 12" id="KW-0408">Iron</keyword>
<dbReference type="PRINTS" id="PR00385">
    <property type="entry name" value="P450"/>
</dbReference>
<dbReference type="GO" id="GO:0016020">
    <property type="term" value="C:membrane"/>
    <property type="evidence" value="ECO:0007669"/>
    <property type="project" value="UniProtKB-SubCell"/>
</dbReference>
<evidence type="ECO:0000256" key="1">
    <source>
        <dbReference type="ARBA" id="ARBA00001971"/>
    </source>
</evidence>
<dbReference type="GO" id="GO:0020037">
    <property type="term" value="F:heme binding"/>
    <property type="evidence" value="ECO:0007669"/>
    <property type="project" value="InterPro"/>
</dbReference>
<evidence type="ECO:0000256" key="12">
    <source>
        <dbReference type="PIRSR" id="PIRSR602401-1"/>
    </source>
</evidence>
<accession>A0A4U6T354</accession>
<dbReference type="Pfam" id="PF00067">
    <property type="entry name" value="p450"/>
    <property type="match status" value="1"/>
</dbReference>
<feature type="chain" id="PRO_5020741704" evidence="14">
    <location>
        <begin position="30"/>
        <end position="519"/>
    </location>
</feature>
<evidence type="ECO:0000313" key="16">
    <source>
        <dbReference type="Proteomes" id="UP000298652"/>
    </source>
</evidence>
<dbReference type="EMBL" id="CM016560">
    <property type="protein sequence ID" value="TKV95481.1"/>
    <property type="molecule type" value="Genomic_DNA"/>
</dbReference>
<dbReference type="GO" id="GO:0005506">
    <property type="term" value="F:iron ion binding"/>
    <property type="evidence" value="ECO:0007669"/>
    <property type="project" value="InterPro"/>
</dbReference>
<evidence type="ECO:0000256" key="2">
    <source>
        <dbReference type="ARBA" id="ARBA00004167"/>
    </source>
</evidence>
<dbReference type="GO" id="GO:0016705">
    <property type="term" value="F:oxidoreductase activity, acting on paired donors, with incorporation or reduction of molecular oxygen"/>
    <property type="evidence" value="ECO:0007669"/>
    <property type="project" value="InterPro"/>
</dbReference>
<keyword evidence="6 12" id="KW-0479">Metal-binding</keyword>
<keyword evidence="4 12" id="KW-0349">Heme</keyword>
<dbReference type="FunFam" id="1.10.630.10:FF:000126">
    <property type="entry name" value="Predicted protein"/>
    <property type="match status" value="1"/>
</dbReference>
<evidence type="ECO:0000256" key="14">
    <source>
        <dbReference type="SAM" id="SignalP"/>
    </source>
</evidence>
<dbReference type="GO" id="GO:0004497">
    <property type="term" value="F:monooxygenase activity"/>
    <property type="evidence" value="ECO:0007669"/>
    <property type="project" value="UniProtKB-KW"/>
</dbReference>
<evidence type="ECO:0000256" key="8">
    <source>
        <dbReference type="ARBA" id="ARBA00023002"/>
    </source>
</evidence>
<gene>
    <name evidence="15" type="ORF">SEVIR_9G366000v2</name>
</gene>
<keyword evidence="10" id="KW-0503">Monooxygenase</keyword>
<dbReference type="InterPro" id="IPR036396">
    <property type="entry name" value="Cyt_P450_sf"/>
</dbReference>
<dbReference type="PANTHER" id="PTHR47953:SF19">
    <property type="entry name" value="OS06G0641600 PROTEIN"/>
    <property type="match status" value="1"/>
</dbReference>